<reference evidence="2" key="1">
    <citation type="journal article" date="2015" name="Insect Biochem. Mol. Biol.">
        <title>An insight into the sialome of the horse fly, Tabanus bromius.</title>
        <authorList>
            <person name="Ribeiro J.M."/>
            <person name="Kazimirova M."/>
            <person name="Takac P."/>
            <person name="Andersen J.F."/>
            <person name="Francischetti I.M."/>
        </authorList>
    </citation>
    <scope>NUCLEOTIDE SEQUENCE</scope>
</reference>
<accession>A0A0K8TMD2</accession>
<organism evidence="2">
    <name type="scientific">Tabanus bromius</name>
    <name type="common">Band-eyed brown horse fly</name>
    <dbReference type="NCBI Taxonomy" id="304241"/>
    <lineage>
        <taxon>Eukaryota</taxon>
        <taxon>Metazoa</taxon>
        <taxon>Ecdysozoa</taxon>
        <taxon>Arthropoda</taxon>
        <taxon>Hexapoda</taxon>
        <taxon>Insecta</taxon>
        <taxon>Pterygota</taxon>
        <taxon>Neoptera</taxon>
        <taxon>Endopterygota</taxon>
        <taxon>Diptera</taxon>
        <taxon>Brachycera</taxon>
        <taxon>Tabanomorpha</taxon>
        <taxon>Tabanoidea</taxon>
        <taxon>Tabanidae</taxon>
        <taxon>Tabanus</taxon>
    </lineage>
</organism>
<dbReference type="EMBL" id="GDAI01002307">
    <property type="protein sequence ID" value="JAI15296.1"/>
    <property type="molecule type" value="mRNA"/>
</dbReference>
<feature type="compositionally biased region" description="Low complexity" evidence="1">
    <location>
        <begin position="68"/>
        <end position="106"/>
    </location>
</feature>
<evidence type="ECO:0000313" key="2">
    <source>
        <dbReference type="EMBL" id="JAI15296.1"/>
    </source>
</evidence>
<feature type="region of interest" description="Disordered" evidence="1">
    <location>
        <begin position="307"/>
        <end position="368"/>
    </location>
</feature>
<feature type="compositionally biased region" description="Low complexity" evidence="1">
    <location>
        <begin position="307"/>
        <end position="329"/>
    </location>
</feature>
<name>A0A0K8TMD2_TABBR</name>
<feature type="non-terminal residue" evidence="2">
    <location>
        <position position="1"/>
    </location>
</feature>
<proteinExistence type="evidence at transcript level"/>
<feature type="region of interest" description="Disordered" evidence="1">
    <location>
        <begin position="190"/>
        <end position="217"/>
    </location>
</feature>
<dbReference type="AlphaFoldDB" id="A0A0K8TMD2"/>
<protein>
    <submittedName>
        <fullName evidence="2">Putative thyroid hormone receptor-associated protein complex subunit</fullName>
    </submittedName>
</protein>
<feature type="region of interest" description="Disordered" evidence="1">
    <location>
        <begin position="51"/>
        <end position="110"/>
    </location>
</feature>
<evidence type="ECO:0000256" key="1">
    <source>
        <dbReference type="SAM" id="MobiDB-lite"/>
    </source>
</evidence>
<sequence length="416" mass="43090">AGLLTHMEHMRMEPKHQFAAQYVLSRAAAERRERDTLLAAAVAVSASSSGLLSMSGSAVGPGDGGPNSMCASPSAHSDSSSGNGRLSSTGSDPDGNHMNNNNNNCNSKLSDILRASNNGHLHQQYGVDDLPTNRMSLMAAAAGIVGQTAGSVPGSLGSPGVGVDSTTAGAVQAAVVNLAAAMRMGHVASQQNVNNGPNGGVPSSSPSSNNDSASAAAAQAAMNAMRVSMADSMMRSSMVVDPISHQSHQHHQPSSPEAALRMHQAEAILRSQAEAAIRLAVSVAASNNGAGSEVNVNNTLRHQNGAFGQQQNQQGQQQQQSSGSDNGGSSRLGGGNGTCSQPPQHPPQSQTPQLYQQQQQQQQQQVNSDISEAIRLQEHRLEQALRLHNDARALNFLASSNGDNASQPSQHQSHNP</sequence>
<keyword evidence="2" id="KW-0675">Receptor</keyword>
<feature type="compositionally biased region" description="Low complexity" evidence="1">
    <location>
        <begin position="347"/>
        <end position="365"/>
    </location>
</feature>